<sequence length="167" mass="19307">MNLCRIQVWRWMVFAYFHWLCVCQDTQETTRPAYLVTIPAVIQAGSEATFCASLLQPRETLHMTISLVDDLHNSNLLQKSSDQEFHLCFEFQAPKLLEEKILKFKVEVRGETYVSTEERKVKIKPDSSMTFVQTDKPIYNPGQTVHFRVVTLDTNFSPVNQLVSGTF</sequence>
<gene>
    <name evidence="1" type="ORF">DPEC_G00301130</name>
</gene>
<reference evidence="1" key="1">
    <citation type="submission" date="2021-05" db="EMBL/GenBank/DDBJ databases">
        <authorList>
            <person name="Pan Q."/>
            <person name="Jouanno E."/>
            <person name="Zahm M."/>
            <person name="Klopp C."/>
            <person name="Cabau C."/>
            <person name="Louis A."/>
            <person name="Berthelot C."/>
            <person name="Parey E."/>
            <person name="Roest Crollius H."/>
            <person name="Montfort J."/>
            <person name="Robinson-Rechavi M."/>
            <person name="Bouchez O."/>
            <person name="Lampietro C."/>
            <person name="Lopez Roques C."/>
            <person name="Donnadieu C."/>
            <person name="Postlethwait J."/>
            <person name="Bobe J."/>
            <person name="Dillon D."/>
            <person name="Chandos A."/>
            <person name="von Hippel F."/>
            <person name="Guiguen Y."/>
        </authorList>
    </citation>
    <scope>NUCLEOTIDE SEQUENCE</scope>
    <source>
        <strain evidence="1">YG-Jan2019</strain>
    </source>
</reference>
<evidence type="ECO:0000313" key="1">
    <source>
        <dbReference type="EMBL" id="KAJ7990514.1"/>
    </source>
</evidence>
<comment type="caution">
    <text evidence="1">The sequence shown here is derived from an EMBL/GenBank/DDBJ whole genome shotgun (WGS) entry which is preliminary data.</text>
</comment>
<dbReference type="EMBL" id="CM055755">
    <property type="protein sequence ID" value="KAJ7990514.1"/>
    <property type="molecule type" value="Genomic_DNA"/>
</dbReference>
<name>A0ACC2FGP1_DALPE</name>
<proteinExistence type="predicted"/>
<accession>A0ACC2FGP1</accession>
<protein>
    <submittedName>
        <fullName evidence="1">Uncharacterized protein</fullName>
    </submittedName>
</protein>
<organism evidence="1 2">
    <name type="scientific">Dallia pectoralis</name>
    <name type="common">Alaska blackfish</name>
    <dbReference type="NCBI Taxonomy" id="75939"/>
    <lineage>
        <taxon>Eukaryota</taxon>
        <taxon>Metazoa</taxon>
        <taxon>Chordata</taxon>
        <taxon>Craniata</taxon>
        <taxon>Vertebrata</taxon>
        <taxon>Euteleostomi</taxon>
        <taxon>Actinopterygii</taxon>
        <taxon>Neopterygii</taxon>
        <taxon>Teleostei</taxon>
        <taxon>Protacanthopterygii</taxon>
        <taxon>Esociformes</taxon>
        <taxon>Umbridae</taxon>
        <taxon>Dallia</taxon>
    </lineage>
</organism>
<evidence type="ECO:0000313" key="2">
    <source>
        <dbReference type="Proteomes" id="UP001157502"/>
    </source>
</evidence>
<keyword evidence="2" id="KW-1185">Reference proteome</keyword>
<dbReference type="Proteomes" id="UP001157502">
    <property type="component" value="Chromosome 28"/>
</dbReference>